<feature type="binding site" evidence="6">
    <location>
        <position position="307"/>
    </location>
    <ligand>
        <name>D-dopa</name>
        <dbReference type="ChEBI" id="CHEBI:149689"/>
    </ligand>
</feature>
<evidence type="ECO:0000313" key="9">
    <source>
        <dbReference type="Proteomes" id="UP001174694"/>
    </source>
</evidence>
<dbReference type="AlphaFoldDB" id="A0AA38VHI0"/>
<keyword evidence="4 6" id="KW-0274">FAD</keyword>
<evidence type="ECO:0000313" key="8">
    <source>
        <dbReference type="EMBL" id="KAJ9143110.1"/>
    </source>
</evidence>
<dbReference type="GO" id="GO:0003884">
    <property type="term" value="F:D-amino-acid oxidase activity"/>
    <property type="evidence" value="ECO:0007669"/>
    <property type="project" value="InterPro"/>
</dbReference>
<keyword evidence="5" id="KW-0560">Oxidoreductase</keyword>
<dbReference type="Pfam" id="PF01266">
    <property type="entry name" value="DAO"/>
    <property type="match status" value="1"/>
</dbReference>
<comment type="cofactor">
    <cofactor evidence="1 6">
        <name>FAD</name>
        <dbReference type="ChEBI" id="CHEBI:57692"/>
    </cofactor>
</comment>
<dbReference type="GO" id="GO:0019478">
    <property type="term" value="P:D-amino acid catabolic process"/>
    <property type="evidence" value="ECO:0007669"/>
    <property type="project" value="TreeGrafter"/>
</dbReference>
<dbReference type="SUPFAM" id="SSF51971">
    <property type="entry name" value="Nucleotide-binding domain"/>
    <property type="match status" value="1"/>
</dbReference>
<dbReference type="SUPFAM" id="SSF54373">
    <property type="entry name" value="FAD-linked reductases, C-terminal domain"/>
    <property type="match status" value="1"/>
</dbReference>
<evidence type="ECO:0000256" key="1">
    <source>
        <dbReference type="ARBA" id="ARBA00001974"/>
    </source>
</evidence>
<gene>
    <name evidence="8" type="ORF">NKR23_g6887</name>
</gene>
<evidence type="ECO:0000256" key="4">
    <source>
        <dbReference type="ARBA" id="ARBA00022827"/>
    </source>
</evidence>
<dbReference type="GO" id="GO:0071949">
    <property type="term" value="F:FAD binding"/>
    <property type="evidence" value="ECO:0007669"/>
    <property type="project" value="InterPro"/>
</dbReference>
<feature type="binding site" evidence="6">
    <location>
        <position position="176"/>
    </location>
    <ligand>
        <name>FAD</name>
        <dbReference type="ChEBI" id="CHEBI:57692"/>
    </ligand>
</feature>
<name>A0AA38VHI0_9PEZI</name>
<dbReference type="Gene3D" id="3.30.9.10">
    <property type="entry name" value="D-Amino Acid Oxidase, subunit A, domain 2"/>
    <property type="match status" value="1"/>
</dbReference>
<comment type="caution">
    <text evidence="8">The sequence shown here is derived from an EMBL/GenBank/DDBJ whole genome shotgun (WGS) entry which is preliminary data.</text>
</comment>
<protein>
    <submittedName>
        <fullName evidence="8">Nucleotide-binding domain-containing protein</fullName>
    </submittedName>
</protein>
<dbReference type="GO" id="GO:0005737">
    <property type="term" value="C:cytoplasm"/>
    <property type="evidence" value="ECO:0007669"/>
    <property type="project" value="TreeGrafter"/>
</dbReference>
<keyword evidence="3" id="KW-0285">Flavoprotein</keyword>
<dbReference type="PIRSF" id="PIRSF000189">
    <property type="entry name" value="D-aa_oxidase"/>
    <property type="match status" value="1"/>
</dbReference>
<sequence>MTKVTILGAGITAMAVAATLPKHYDITILARNLPGDPDSQEWASPWAGAVWMGMADSSPAEQKMQLEAFAYLWRLALRHPESSVRRIEMLDLMDFIPLEKVWYRYKMPGFRVLTKEEMPPDAPFGVTYGSVVLTPMIFLPWLRKRLEANGVKFLRANVTSLSQLKDMGHNILINATGVGAKYLQDVKDQQMQEVRGQTVLVKSDFDKIWIRRGKDYTYCLPRLDGTAILGGIKQFGATEKKVDGDLRADIFRRIHEGIPQAFPSPHSKDFAVVRDIVGIRPQRSGGARIEKEVIDGQKVVHAYGAEGGGYIFSWGLAREVTKLVSEYEFESPEPPNPLAAKL</sequence>
<dbReference type="Gene3D" id="3.40.50.720">
    <property type="entry name" value="NAD(P)-binding Rossmann-like Domain"/>
    <property type="match status" value="1"/>
</dbReference>
<dbReference type="InterPro" id="IPR006076">
    <property type="entry name" value="FAD-dep_OxRdtase"/>
</dbReference>
<evidence type="ECO:0000256" key="5">
    <source>
        <dbReference type="ARBA" id="ARBA00023002"/>
    </source>
</evidence>
<evidence type="ECO:0000259" key="7">
    <source>
        <dbReference type="Pfam" id="PF01266"/>
    </source>
</evidence>
<comment type="similarity">
    <text evidence="2">Belongs to the DAMOX/DASOX family.</text>
</comment>
<organism evidence="8 9">
    <name type="scientific">Pleurostoma richardsiae</name>
    <dbReference type="NCBI Taxonomy" id="41990"/>
    <lineage>
        <taxon>Eukaryota</taxon>
        <taxon>Fungi</taxon>
        <taxon>Dikarya</taxon>
        <taxon>Ascomycota</taxon>
        <taxon>Pezizomycotina</taxon>
        <taxon>Sordariomycetes</taxon>
        <taxon>Sordariomycetidae</taxon>
        <taxon>Calosphaeriales</taxon>
        <taxon>Pleurostomataceae</taxon>
        <taxon>Pleurostoma</taxon>
    </lineage>
</organism>
<dbReference type="PANTHER" id="PTHR11530">
    <property type="entry name" value="D-AMINO ACID OXIDASE"/>
    <property type="match status" value="1"/>
</dbReference>
<evidence type="ECO:0000256" key="3">
    <source>
        <dbReference type="ARBA" id="ARBA00022630"/>
    </source>
</evidence>
<feature type="binding site" evidence="6">
    <location>
        <position position="280"/>
    </location>
    <ligand>
        <name>D-dopa</name>
        <dbReference type="ChEBI" id="CHEBI:149689"/>
    </ligand>
</feature>
<evidence type="ECO:0000256" key="6">
    <source>
        <dbReference type="PIRSR" id="PIRSR000189-1"/>
    </source>
</evidence>
<proteinExistence type="inferred from homology"/>
<keyword evidence="9" id="KW-1185">Reference proteome</keyword>
<feature type="binding site" evidence="6">
    <location>
        <position position="158"/>
    </location>
    <ligand>
        <name>FAD</name>
        <dbReference type="ChEBI" id="CHEBI:57692"/>
    </ligand>
</feature>
<dbReference type="Proteomes" id="UP001174694">
    <property type="component" value="Unassembled WGS sequence"/>
</dbReference>
<feature type="domain" description="FAD dependent oxidoreductase" evidence="7">
    <location>
        <begin position="3"/>
        <end position="323"/>
    </location>
</feature>
<accession>A0AA38VHI0</accession>
<evidence type="ECO:0000256" key="2">
    <source>
        <dbReference type="ARBA" id="ARBA00006730"/>
    </source>
</evidence>
<dbReference type="PANTHER" id="PTHR11530:SF11">
    <property type="entry name" value="D-ASPARTATE OXIDASE"/>
    <property type="match status" value="1"/>
</dbReference>
<dbReference type="InterPro" id="IPR023209">
    <property type="entry name" value="DAO"/>
</dbReference>
<reference evidence="8" key="1">
    <citation type="submission" date="2022-07" db="EMBL/GenBank/DDBJ databases">
        <title>Fungi with potential for degradation of polypropylene.</title>
        <authorList>
            <person name="Gostincar C."/>
        </authorList>
    </citation>
    <scope>NUCLEOTIDE SEQUENCE</scope>
    <source>
        <strain evidence="8">EXF-13308</strain>
    </source>
</reference>
<dbReference type="EMBL" id="JANBVO010000020">
    <property type="protein sequence ID" value="KAJ9143110.1"/>
    <property type="molecule type" value="Genomic_DNA"/>
</dbReference>